<dbReference type="Gene3D" id="3.40.50.1460">
    <property type="match status" value="2"/>
</dbReference>
<keyword evidence="4" id="KW-0378">Hydrolase</keyword>
<dbReference type="AlphaFoldDB" id="A0A423SBE1"/>
<evidence type="ECO:0000256" key="4">
    <source>
        <dbReference type="ARBA" id="ARBA00022801"/>
    </source>
</evidence>
<feature type="domain" description="Caspase family p20" evidence="5">
    <location>
        <begin position="299"/>
        <end position="425"/>
    </location>
</feature>
<dbReference type="InterPro" id="IPR015917">
    <property type="entry name" value="Pept_C14A"/>
</dbReference>
<dbReference type="Proteomes" id="UP000283509">
    <property type="component" value="Unassembled WGS sequence"/>
</dbReference>
<dbReference type="GO" id="GO:0004197">
    <property type="term" value="F:cysteine-type endopeptidase activity"/>
    <property type="evidence" value="ECO:0007669"/>
    <property type="project" value="InterPro"/>
</dbReference>
<gene>
    <name evidence="6" type="ORF">C7M84_020688</name>
</gene>
<reference evidence="6 7" key="1">
    <citation type="submission" date="2018-04" db="EMBL/GenBank/DDBJ databases">
        <authorList>
            <person name="Zhang X."/>
            <person name="Yuan J."/>
            <person name="Li F."/>
            <person name="Xiang J."/>
        </authorList>
    </citation>
    <scope>NUCLEOTIDE SEQUENCE [LARGE SCALE GENOMIC DNA]</scope>
    <source>
        <tissue evidence="6">Muscle</tissue>
    </source>
</reference>
<reference evidence="6 7" key="2">
    <citation type="submission" date="2019-01" db="EMBL/GenBank/DDBJ databases">
        <title>The decoding of complex shrimp genome reveals the adaptation for benthos swimmer, frequently molting mechanism and breeding impact on genome.</title>
        <authorList>
            <person name="Sun Y."/>
            <person name="Gao Y."/>
            <person name="Yu Y."/>
        </authorList>
    </citation>
    <scope>NUCLEOTIDE SEQUENCE [LARGE SCALE GENOMIC DNA]</scope>
    <source>
        <tissue evidence="6">Muscle</tissue>
    </source>
</reference>
<sequence>MASNETYRTRSSPRGHVLIINDLENCKKDIEDLQKIFTSLGFNVLKPCRNLKKEELKETLRNFSERPHHDSAVVIFYGAGNGNNLVSGDHLVTSFSEFTEIFNDKNCPNLAGKPKLFILNTCCTDVRSEESHNSEVDDTEVSLQQGLGELTGLSTDGNTEFEIAQSTVEISDERDMCLLIVEVDGQCKEGSLLTKALYQVLLKHACDKELMTLSKMILQMLEDLQKAKGGEQYYPEVRTMKFLHDYYFNPPKAEQNPPPPPKHSKIHLERGYFPQKRLSVKQVKQPRNTHSDYSNWSRPHGLALIISFDKYKSEELPDCSWRQYNANMMSELYNDMGYRTVIYRNPTNSEARSCIEEFSARREHSDLDSAVITILGLAKDCNTFYCGDGEPLHLSGVYSPFTDTSCLALKRKPKLFFFHMTQMQKWEISEESPRKELRDAFVVRLVSKVGANGLHPKKGLWAWRNALEEHAHDTHLECLISKAEDYLHDDACNTRVSDEHFEREPCFLTGKFFLNPKKL</sequence>
<dbReference type="InterPro" id="IPR001309">
    <property type="entry name" value="Pept_C14_p20"/>
</dbReference>
<keyword evidence="7" id="KW-1185">Reference proteome</keyword>
<dbReference type="OrthoDB" id="6044770at2759"/>
<dbReference type="PROSITE" id="PS50208">
    <property type="entry name" value="CASPASE_P20"/>
    <property type="match status" value="2"/>
</dbReference>
<dbReference type="PANTHER" id="PTHR47901">
    <property type="entry name" value="CASPASE RECRUITMENT DOMAIN-CONTAINING PROTEIN 18"/>
    <property type="match status" value="1"/>
</dbReference>
<dbReference type="SUPFAM" id="SSF52129">
    <property type="entry name" value="Caspase-like"/>
    <property type="match status" value="2"/>
</dbReference>
<evidence type="ECO:0000313" key="6">
    <source>
        <dbReference type="EMBL" id="ROT61519.1"/>
    </source>
</evidence>
<organism evidence="6 7">
    <name type="scientific">Penaeus vannamei</name>
    <name type="common">Whiteleg shrimp</name>
    <name type="synonym">Litopenaeus vannamei</name>
    <dbReference type="NCBI Taxonomy" id="6689"/>
    <lineage>
        <taxon>Eukaryota</taxon>
        <taxon>Metazoa</taxon>
        <taxon>Ecdysozoa</taxon>
        <taxon>Arthropoda</taxon>
        <taxon>Crustacea</taxon>
        <taxon>Multicrustacea</taxon>
        <taxon>Malacostraca</taxon>
        <taxon>Eumalacostraca</taxon>
        <taxon>Eucarida</taxon>
        <taxon>Decapoda</taxon>
        <taxon>Dendrobranchiata</taxon>
        <taxon>Penaeoidea</taxon>
        <taxon>Penaeidae</taxon>
        <taxon>Penaeus</taxon>
    </lineage>
</organism>
<feature type="domain" description="Caspase family p20" evidence="5">
    <location>
        <begin position="1"/>
        <end position="122"/>
    </location>
</feature>
<dbReference type="Pfam" id="PF00656">
    <property type="entry name" value="Peptidase_C14"/>
    <property type="match status" value="2"/>
</dbReference>
<dbReference type="InterPro" id="IPR029030">
    <property type="entry name" value="Caspase-like_dom_sf"/>
</dbReference>
<evidence type="ECO:0000259" key="5">
    <source>
        <dbReference type="PROSITE" id="PS50208"/>
    </source>
</evidence>
<dbReference type="GO" id="GO:0006508">
    <property type="term" value="P:proteolysis"/>
    <property type="evidence" value="ECO:0007669"/>
    <property type="project" value="UniProtKB-KW"/>
</dbReference>
<comment type="similarity">
    <text evidence="1">Belongs to the peptidase C14A family.</text>
</comment>
<comment type="caution">
    <text evidence="6">The sequence shown here is derived from an EMBL/GenBank/DDBJ whole genome shotgun (WGS) entry which is preliminary data.</text>
</comment>
<keyword evidence="3" id="KW-0053">Apoptosis</keyword>
<evidence type="ECO:0000313" key="7">
    <source>
        <dbReference type="Proteomes" id="UP000283509"/>
    </source>
</evidence>
<dbReference type="STRING" id="6689.A0A423SBE1"/>
<keyword evidence="2" id="KW-0645">Protease</keyword>
<proteinExistence type="inferred from homology"/>
<dbReference type="InterPro" id="IPR002398">
    <property type="entry name" value="Pept_C14"/>
</dbReference>
<dbReference type="SMART" id="SM00115">
    <property type="entry name" value="CASc"/>
    <property type="match status" value="1"/>
</dbReference>
<evidence type="ECO:0000256" key="2">
    <source>
        <dbReference type="ARBA" id="ARBA00022670"/>
    </source>
</evidence>
<name>A0A423SBE1_PENVA</name>
<dbReference type="InterPro" id="IPR011600">
    <property type="entry name" value="Pept_C14_caspase"/>
</dbReference>
<dbReference type="GO" id="GO:0006915">
    <property type="term" value="P:apoptotic process"/>
    <property type="evidence" value="ECO:0007669"/>
    <property type="project" value="UniProtKB-KW"/>
</dbReference>
<accession>A0A423SBE1</accession>
<dbReference type="EMBL" id="QCYY01004127">
    <property type="protein sequence ID" value="ROT61519.1"/>
    <property type="molecule type" value="Genomic_DNA"/>
</dbReference>
<evidence type="ECO:0000256" key="1">
    <source>
        <dbReference type="ARBA" id="ARBA00010134"/>
    </source>
</evidence>
<evidence type="ECO:0000256" key="3">
    <source>
        <dbReference type="ARBA" id="ARBA00022703"/>
    </source>
</evidence>
<dbReference type="PANTHER" id="PTHR47901:SF8">
    <property type="entry name" value="CASPASE-3"/>
    <property type="match status" value="1"/>
</dbReference>
<protein>
    <recommendedName>
        <fullName evidence="5">Caspase family p20 domain-containing protein</fullName>
    </recommendedName>
</protein>